<name>A0ACB9UK62_9CETA</name>
<organism evidence="1 2">
    <name type="scientific">Ovis ammon polii x Ovis aries</name>
    <dbReference type="NCBI Taxonomy" id="2918886"/>
    <lineage>
        <taxon>Eukaryota</taxon>
        <taxon>Metazoa</taxon>
        <taxon>Chordata</taxon>
        <taxon>Craniata</taxon>
        <taxon>Vertebrata</taxon>
        <taxon>Euteleostomi</taxon>
        <taxon>Mammalia</taxon>
        <taxon>Eutheria</taxon>
        <taxon>Laurasiatheria</taxon>
        <taxon>Artiodactyla</taxon>
        <taxon>Ruminantia</taxon>
        <taxon>Pecora</taxon>
        <taxon>Bovidae</taxon>
        <taxon>Caprinae</taxon>
        <taxon>Ovis</taxon>
    </lineage>
</organism>
<reference evidence="1" key="1">
    <citation type="submission" date="2022-03" db="EMBL/GenBank/DDBJ databases">
        <title>Genomic analyses of argali, domestic sheep and their hybrids provide insights into chromosomal evolution, heterosis and genetic basis of agronomic traits.</title>
        <authorList>
            <person name="Li M."/>
        </authorList>
    </citation>
    <scope>NUCLEOTIDE SEQUENCE</scope>
    <source>
        <strain evidence="1">F1 hybrid</strain>
    </source>
</reference>
<evidence type="ECO:0000313" key="1">
    <source>
        <dbReference type="EMBL" id="KAI4571779.1"/>
    </source>
</evidence>
<sequence length="383" mass="43713">MTKSQGPSYTSYQAGRDMWHVGCRVLSQSRPFHWHCSRCRSSTCNSRLYLAGTPTLTQGFQTGEKTDICGESVPFMHSLCPRHSVHINFVTSHCDLAKMFAKSQPCKMSCHIPCDFVKCHEVESRSRLQSCVNLRDYSVQLTCEDTFGKAMVSFIIVSLNLRGGKGFANPSNAKLQTVPTLGWVGLKVSIGYACHPWTPSVFSRYQVSLPVLVNNAYKHPLEISLLFCEHLRGTKWQETTERWGLNYDNKVIIWVWYETDTIKFFIFRISYLVKKEYVDCLGPQIRIPALQCPDRCDAQSDTVYGGTQRAENRLWSVPCATIRTDLRGFQDRFVKLATGCREAAEALRVCTLLPWGIWQVSDAVEFVSKFEYFKSIVPFHSLY</sequence>
<dbReference type="EMBL" id="CM043041">
    <property type="protein sequence ID" value="KAI4571779.1"/>
    <property type="molecule type" value="Genomic_DNA"/>
</dbReference>
<evidence type="ECO:0000313" key="2">
    <source>
        <dbReference type="Proteomes" id="UP001057279"/>
    </source>
</evidence>
<dbReference type="Proteomes" id="UP001057279">
    <property type="component" value="Linkage Group LG16"/>
</dbReference>
<accession>A0ACB9UK62</accession>
<keyword evidence="2" id="KW-1185">Reference proteome</keyword>
<comment type="caution">
    <text evidence="1">The sequence shown here is derived from an EMBL/GenBank/DDBJ whole genome shotgun (WGS) entry which is preliminary data.</text>
</comment>
<protein>
    <submittedName>
        <fullName evidence="1">Uncharacterized protein</fullName>
    </submittedName>
</protein>
<gene>
    <name evidence="1" type="ORF">MJG53_013885</name>
</gene>
<proteinExistence type="predicted"/>